<proteinExistence type="predicted"/>
<dbReference type="Gene3D" id="3.40.50.720">
    <property type="entry name" value="NAD(P)-binding Rossmann-like Domain"/>
    <property type="match status" value="1"/>
</dbReference>
<reference evidence="3" key="1">
    <citation type="journal article" date="2019" name="Int. J. Syst. Evol. Microbiol.">
        <title>The Global Catalogue of Microorganisms (GCM) 10K type strain sequencing project: providing services to taxonomists for standard genome sequencing and annotation.</title>
        <authorList>
            <consortium name="The Broad Institute Genomics Platform"/>
            <consortium name="The Broad Institute Genome Sequencing Center for Infectious Disease"/>
            <person name="Wu L."/>
            <person name="Ma J."/>
        </authorList>
    </citation>
    <scope>NUCLEOTIDE SEQUENCE [LARGE SCALE GENOMIC DNA]</scope>
    <source>
        <strain evidence="3">CGMCC 4.7132</strain>
    </source>
</reference>
<evidence type="ECO:0000259" key="1">
    <source>
        <dbReference type="Pfam" id="PF01370"/>
    </source>
</evidence>
<dbReference type="InterPro" id="IPR001509">
    <property type="entry name" value="Epimerase_deHydtase"/>
</dbReference>
<dbReference type="InterPro" id="IPR036291">
    <property type="entry name" value="NAD(P)-bd_dom_sf"/>
</dbReference>
<dbReference type="PANTHER" id="PTHR43245:SF13">
    <property type="entry name" value="UDP-D-APIOSE_UDP-D-XYLOSE SYNTHASE 2"/>
    <property type="match status" value="1"/>
</dbReference>
<dbReference type="PANTHER" id="PTHR43245">
    <property type="entry name" value="BIFUNCTIONAL POLYMYXIN RESISTANCE PROTEIN ARNA"/>
    <property type="match status" value="1"/>
</dbReference>
<evidence type="ECO:0000313" key="3">
    <source>
        <dbReference type="Proteomes" id="UP001596004"/>
    </source>
</evidence>
<feature type="domain" description="NAD-dependent epimerase/dehydratase" evidence="1">
    <location>
        <begin position="7"/>
        <end position="234"/>
    </location>
</feature>
<evidence type="ECO:0000313" key="2">
    <source>
        <dbReference type="EMBL" id="MFC4534489.1"/>
    </source>
</evidence>
<gene>
    <name evidence="2" type="ORF">ACFO60_27340</name>
</gene>
<dbReference type="RefSeq" id="WP_380845234.1">
    <property type="nucleotide sequence ID" value="NZ_JBHSFP010000023.1"/>
</dbReference>
<organism evidence="2 3">
    <name type="scientific">Sphaerisporangium dianthi</name>
    <dbReference type="NCBI Taxonomy" id="1436120"/>
    <lineage>
        <taxon>Bacteria</taxon>
        <taxon>Bacillati</taxon>
        <taxon>Actinomycetota</taxon>
        <taxon>Actinomycetes</taxon>
        <taxon>Streptosporangiales</taxon>
        <taxon>Streptosporangiaceae</taxon>
        <taxon>Sphaerisporangium</taxon>
    </lineage>
</organism>
<keyword evidence="3" id="KW-1185">Reference proteome</keyword>
<dbReference type="CDD" id="cd08946">
    <property type="entry name" value="SDR_e"/>
    <property type="match status" value="1"/>
</dbReference>
<dbReference type="SUPFAM" id="SSF51735">
    <property type="entry name" value="NAD(P)-binding Rossmann-fold domains"/>
    <property type="match status" value="1"/>
</dbReference>
<accession>A0ABV9CMJ9</accession>
<dbReference type="EMBL" id="JBHSFP010000023">
    <property type="protein sequence ID" value="MFC4534489.1"/>
    <property type="molecule type" value="Genomic_DNA"/>
</dbReference>
<protein>
    <submittedName>
        <fullName evidence="2">NAD-dependent epimerase/dehydratase family protein</fullName>
    </submittedName>
</protein>
<sequence length="328" mass="33337">MPDGPLVTVLGASGFIGSAVAAALAARPIRLRLVTRRPAAPPPGPAAVEVLAADLTGEGAVEKAVAGSDAVLHLVAHISGTGAWRVSDGDRLGELVNLGLLGRVTHALRGRAEPPVVVFTGSTSQAGADGWVDGSEADRPVTAYDRQKIAAERVLGAATADGSVRGIALRLPTVYGAGPASCGPGKGVVAAMARRAYAGEPLEMWHDGSVERDLLHVGDAAAALLAALDHARELAAASEQPWVIGTGVPTRLAELCAEVSGAVAALTGRPPVPVVTVPPPPEATTADFLGSVADSSAFRRVTGWRPRVPWRAGVRRTVAAMTTPVTPP</sequence>
<comment type="caution">
    <text evidence="2">The sequence shown here is derived from an EMBL/GenBank/DDBJ whole genome shotgun (WGS) entry which is preliminary data.</text>
</comment>
<dbReference type="Pfam" id="PF01370">
    <property type="entry name" value="Epimerase"/>
    <property type="match status" value="1"/>
</dbReference>
<dbReference type="Proteomes" id="UP001596004">
    <property type="component" value="Unassembled WGS sequence"/>
</dbReference>
<dbReference type="InterPro" id="IPR050177">
    <property type="entry name" value="Lipid_A_modif_metabolic_enz"/>
</dbReference>
<name>A0ABV9CMJ9_9ACTN</name>